<evidence type="ECO:0000256" key="1">
    <source>
        <dbReference type="ARBA" id="ARBA00000971"/>
    </source>
</evidence>
<dbReference type="GO" id="GO:0043335">
    <property type="term" value="P:protein unfolding"/>
    <property type="evidence" value="ECO:0000318"/>
    <property type="project" value="GO_Central"/>
</dbReference>
<reference evidence="8 9" key="1">
    <citation type="journal article" date="2013" name="Proc. Natl. Acad. Sci. U.S.A.">
        <title>Fine-scale variation in meiotic recombination in Mimulus inferred from population shotgun sequencing.</title>
        <authorList>
            <person name="Hellsten U."/>
            <person name="Wright K.M."/>
            <person name="Jenkins J."/>
            <person name="Shu S."/>
            <person name="Yuan Y."/>
            <person name="Wessler S.R."/>
            <person name="Schmutz J."/>
            <person name="Willis J.H."/>
            <person name="Rokhsar D.S."/>
        </authorList>
    </citation>
    <scope>NUCLEOTIDE SEQUENCE [LARGE SCALE GENOMIC DNA]</scope>
    <source>
        <strain evidence="9">cv. DUN x IM62</strain>
    </source>
</reference>
<name>A0A022R9K6_ERYGU</name>
<dbReference type="GO" id="GO:0051083">
    <property type="term" value="P:'de novo' cotranslational protein folding"/>
    <property type="evidence" value="ECO:0000318"/>
    <property type="project" value="GO_Central"/>
</dbReference>
<evidence type="ECO:0000313" key="9">
    <source>
        <dbReference type="Proteomes" id="UP000030748"/>
    </source>
</evidence>
<sequence length="216" mass="24005">PLKASERLLFKPISAVSSGLEASITEPNVISVKNVEIVVESQDDDKIQVRVDLLGKETQTVFDKVLRSLARSAPPVPGFRREKGGSLFIIINFCLMCMGTSAGKTTKVELFSFVPTDFLLQILGEARVTNFVIQEIVSSTLADYVKKENLTVKENKVNTIQTAEELKSVFVPGKDFGFNATLELEKPTEEEEDAEKKTMKKKKQQIKMNSFSSLIV</sequence>
<dbReference type="Gene3D" id="3.30.70.1050">
    <property type="entry name" value="Trigger factor ribosome-binding domain"/>
    <property type="match status" value="1"/>
</dbReference>
<dbReference type="FunFam" id="3.30.70.1050:FF:000004">
    <property type="entry name" value="Trigger factor"/>
    <property type="match status" value="1"/>
</dbReference>
<dbReference type="GO" id="GO:0003755">
    <property type="term" value="F:peptidyl-prolyl cis-trans isomerase activity"/>
    <property type="evidence" value="ECO:0000318"/>
    <property type="project" value="GO_Central"/>
</dbReference>
<evidence type="ECO:0000256" key="3">
    <source>
        <dbReference type="ARBA" id="ARBA00013194"/>
    </source>
</evidence>
<feature type="non-terminal residue" evidence="8">
    <location>
        <position position="1"/>
    </location>
</feature>
<dbReference type="GO" id="GO:0015031">
    <property type="term" value="P:protein transport"/>
    <property type="evidence" value="ECO:0007669"/>
    <property type="project" value="InterPro"/>
</dbReference>
<evidence type="ECO:0000256" key="6">
    <source>
        <dbReference type="ARBA" id="ARBA00023235"/>
    </source>
</evidence>
<dbReference type="Proteomes" id="UP000030748">
    <property type="component" value="Unassembled WGS sequence"/>
</dbReference>
<dbReference type="STRING" id="4155.A0A022R9K6"/>
<comment type="catalytic activity">
    <reaction evidence="1">
        <text>[protein]-peptidylproline (omega=180) = [protein]-peptidylproline (omega=0)</text>
        <dbReference type="Rhea" id="RHEA:16237"/>
        <dbReference type="Rhea" id="RHEA-COMP:10747"/>
        <dbReference type="Rhea" id="RHEA-COMP:10748"/>
        <dbReference type="ChEBI" id="CHEBI:83833"/>
        <dbReference type="ChEBI" id="CHEBI:83834"/>
        <dbReference type="EC" id="5.2.1.8"/>
    </reaction>
</comment>
<comment type="function">
    <text evidence="7">Involved in protein export. Acts as a chaperone by maintaining the newly synthesized protein in an open conformation. Functions as a peptidyl-prolyl cis-trans isomerase.</text>
</comment>
<dbReference type="InterPro" id="IPR036611">
    <property type="entry name" value="Trigger_fac_ribosome-bd_sf"/>
</dbReference>
<accession>A0A022R9K6</accession>
<comment type="similarity">
    <text evidence="2">Belongs to the FKBP-type PPIase family. Tig subfamily.</text>
</comment>
<dbReference type="InterPro" id="IPR005215">
    <property type="entry name" value="Trig_fac"/>
</dbReference>
<dbReference type="AlphaFoldDB" id="A0A022R9K6"/>
<keyword evidence="4" id="KW-0697">Rotamase</keyword>
<proteinExistence type="inferred from homology"/>
<evidence type="ECO:0000256" key="4">
    <source>
        <dbReference type="ARBA" id="ARBA00023110"/>
    </source>
</evidence>
<keyword evidence="5" id="KW-0143">Chaperone</keyword>
<dbReference type="PANTHER" id="PTHR30560">
    <property type="entry name" value="TRIGGER FACTOR CHAPERONE AND PEPTIDYL-PROLYL CIS/TRANS ISOMERASE"/>
    <property type="match status" value="1"/>
</dbReference>
<evidence type="ECO:0000256" key="7">
    <source>
        <dbReference type="ARBA" id="ARBA00024849"/>
    </source>
</evidence>
<dbReference type="EMBL" id="KI630592">
    <property type="protein sequence ID" value="EYU36699.1"/>
    <property type="molecule type" value="Genomic_DNA"/>
</dbReference>
<evidence type="ECO:0000313" key="8">
    <source>
        <dbReference type="EMBL" id="EYU36699.1"/>
    </source>
</evidence>
<dbReference type="EC" id="5.2.1.8" evidence="3"/>
<evidence type="ECO:0000256" key="5">
    <source>
        <dbReference type="ARBA" id="ARBA00023186"/>
    </source>
</evidence>
<dbReference type="GO" id="GO:0044183">
    <property type="term" value="F:protein folding chaperone"/>
    <property type="evidence" value="ECO:0000318"/>
    <property type="project" value="GO_Central"/>
</dbReference>
<dbReference type="GO" id="GO:0043022">
    <property type="term" value="F:ribosome binding"/>
    <property type="evidence" value="ECO:0000318"/>
    <property type="project" value="GO_Central"/>
</dbReference>
<gene>
    <name evidence="8" type="ORF">MIMGU_mgv1a021828mg</name>
</gene>
<keyword evidence="6" id="KW-0413">Isomerase</keyword>
<evidence type="ECO:0000256" key="2">
    <source>
        <dbReference type="ARBA" id="ARBA00005464"/>
    </source>
</evidence>
<protein>
    <recommendedName>
        <fullName evidence="3">peptidylprolyl isomerase</fullName>
        <ecNumber evidence="3">5.2.1.8</ecNumber>
    </recommendedName>
</protein>
<keyword evidence="9" id="KW-1185">Reference proteome</keyword>
<organism evidence="8 9">
    <name type="scientific">Erythranthe guttata</name>
    <name type="common">Yellow monkey flower</name>
    <name type="synonym">Mimulus guttatus</name>
    <dbReference type="NCBI Taxonomy" id="4155"/>
    <lineage>
        <taxon>Eukaryota</taxon>
        <taxon>Viridiplantae</taxon>
        <taxon>Streptophyta</taxon>
        <taxon>Embryophyta</taxon>
        <taxon>Tracheophyta</taxon>
        <taxon>Spermatophyta</taxon>
        <taxon>Magnoliopsida</taxon>
        <taxon>eudicotyledons</taxon>
        <taxon>Gunneridae</taxon>
        <taxon>Pentapetalae</taxon>
        <taxon>asterids</taxon>
        <taxon>lamiids</taxon>
        <taxon>Lamiales</taxon>
        <taxon>Phrymaceae</taxon>
        <taxon>Erythranthe</taxon>
    </lineage>
</organism>
<dbReference type="PANTHER" id="PTHR30560:SF4">
    <property type="entry name" value="OS01G0894700 PROTEIN"/>
    <property type="match status" value="1"/>
</dbReference>